<proteinExistence type="predicted"/>
<protein>
    <recommendedName>
        <fullName evidence="2">DNA polymerase III subunit alpha</fullName>
        <ecNumber evidence="1">2.7.7.7</ecNumber>
    </recommendedName>
</protein>
<dbReference type="InterPro" id="IPR016195">
    <property type="entry name" value="Pol/histidinol_Pase-like"/>
</dbReference>
<dbReference type="NCBIfam" id="NF004226">
    <property type="entry name" value="PRK05673.1"/>
    <property type="match status" value="1"/>
</dbReference>
<dbReference type="SMART" id="SM00481">
    <property type="entry name" value="POLIIIAc"/>
    <property type="match status" value="1"/>
</dbReference>
<dbReference type="Pfam" id="PF14579">
    <property type="entry name" value="HHH_6"/>
    <property type="match status" value="1"/>
</dbReference>
<dbReference type="Pfam" id="PF02811">
    <property type="entry name" value="PHP"/>
    <property type="match status" value="1"/>
</dbReference>
<name>A0ABS7WTR8_9BACT</name>
<dbReference type="PANTHER" id="PTHR32294">
    <property type="entry name" value="DNA POLYMERASE III SUBUNIT ALPHA"/>
    <property type="match status" value="1"/>
</dbReference>
<dbReference type="PANTHER" id="PTHR32294:SF0">
    <property type="entry name" value="DNA POLYMERASE III SUBUNIT ALPHA"/>
    <property type="match status" value="1"/>
</dbReference>
<keyword evidence="6" id="KW-0239">DNA-directed DNA polymerase</keyword>
<keyword evidence="10" id="KW-1185">Reference proteome</keyword>
<comment type="catalytic activity">
    <reaction evidence="7">
        <text>DNA(n) + a 2'-deoxyribonucleoside 5'-triphosphate = DNA(n+1) + diphosphate</text>
        <dbReference type="Rhea" id="RHEA:22508"/>
        <dbReference type="Rhea" id="RHEA-COMP:17339"/>
        <dbReference type="Rhea" id="RHEA-COMP:17340"/>
        <dbReference type="ChEBI" id="CHEBI:33019"/>
        <dbReference type="ChEBI" id="CHEBI:61560"/>
        <dbReference type="ChEBI" id="CHEBI:173112"/>
        <dbReference type="EC" id="2.7.7.7"/>
    </reaction>
</comment>
<dbReference type="InterPro" id="IPR040982">
    <property type="entry name" value="DNA_pol3_finger"/>
</dbReference>
<dbReference type="InterPro" id="IPR011708">
    <property type="entry name" value="DNA_pol3_alpha_NTPase_dom"/>
</dbReference>
<evidence type="ECO:0000256" key="2">
    <source>
        <dbReference type="ARBA" id="ARBA00019114"/>
    </source>
</evidence>
<evidence type="ECO:0000256" key="1">
    <source>
        <dbReference type="ARBA" id="ARBA00012417"/>
    </source>
</evidence>
<accession>A0ABS7WTR8</accession>
<organism evidence="9 10">
    <name type="scientific">Campylobacter canadensis</name>
    <dbReference type="NCBI Taxonomy" id="449520"/>
    <lineage>
        <taxon>Bacteria</taxon>
        <taxon>Pseudomonadati</taxon>
        <taxon>Campylobacterota</taxon>
        <taxon>Epsilonproteobacteria</taxon>
        <taxon>Campylobacterales</taxon>
        <taxon>Campylobacteraceae</taxon>
        <taxon>Campylobacter</taxon>
    </lineage>
</organism>
<dbReference type="Pfam" id="PF17657">
    <property type="entry name" value="DNA_pol3_finger"/>
    <property type="match status" value="1"/>
</dbReference>
<keyword evidence="3 9" id="KW-0808">Transferase</keyword>
<evidence type="ECO:0000256" key="7">
    <source>
        <dbReference type="ARBA" id="ARBA00049244"/>
    </source>
</evidence>
<dbReference type="EMBL" id="JACGBB010000013">
    <property type="protein sequence ID" value="MBZ7987712.1"/>
    <property type="molecule type" value="Genomic_DNA"/>
</dbReference>
<gene>
    <name evidence="9" type="primary">dnaE</name>
    <name evidence="9" type="ORF">AVCANL283_06310</name>
</gene>
<dbReference type="InterPro" id="IPR029460">
    <property type="entry name" value="DNAPol_HHH"/>
</dbReference>
<dbReference type="Proteomes" id="UP000786183">
    <property type="component" value="Unassembled WGS sequence"/>
</dbReference>
<dbReference type="CDD" id="cd12113">
    <property type="entry name" value="PHP_PolIIIA_DnaE3"/>
    <property type="match status" value="1"/>
</dbReference>
<evidence type="ECO:0000256" key="3">
    <source>
        <dbReference type="ARBA" id="ARBA00022679"/>
    </source>
</evidence>
<keyword evidence="5" id="KW-0235">DNA replication</keyword>
<dbReference type="InterPro" id="IPR004013">
    <property type="entry name" value="PHP_dom"/>
</dbReference>
<evidence type="ECO:0000313" key="9">
    <source>
        <dbReference type="EMBL" id="MBZ7987712.1"/>
    </source>
</evidence>
<keyword evidence="4 9" id="KW-0548">Nucleotidyltransferase</keyword>
<comment type="caution">
    <text evidence="9">The sequence shown here is derived from an EMBL/GenBank/DDBJ whole genome shotgun (WGS) entry which is preliminary data.</text>
</comment>
<reference evidence="9 10" key="1">
    <citation type="submission" date="2020-07" db="EMBL/GenBank/DDBJ databases">
        <title>Transfer of Campylobacter canadensis to the novel genus Avispirillum gen. nov., that also includes two novel species recovered from migratory waterfowl: Avispirillum anseris sp. nov. and Avispirillum brantae sp. nov.</title>
        <authorList>
            <person name="Miller W.G."/>
            <person name="Chapman M.H."/>
            <person name="Yee E."/>
            <person name="Inglis G.D."/>
        </authorList>
    </citation>
    <scope>NUCLEOTIDE SEQUENCE [LARGE SCALE GENOMIC DNA]</scope>
    <source>
        <strain evidence="9 10">L283</strain>
    </source>
</reference>
<dbReference type="Gene3D" id="1.10.10.1600">
    <property type="entry name" value="Bacterial DNA polymerase III alpha subunit, thumb domain"/>
    <property type="match status" value="1"/>
</dbReference>
<feature type="domain" description="Polymerase/histidinol phosphatase N-terminal" evidence="8">
    <location>
        <begin position="5"/>
        <end position="72"/>
    </location>
</feature>
<dbReference type="RefSeq" id="WP_172234385.1">
    <property type="nucleotide sequence ID" value="NZ_CP035946.1"/>
</dbReference>
<dbReference type="InterPro" id="IPR041931">
    <property type="entry name" value="DNA_pol3_alpha_thumb_dom"/>
</dbReference>
<evidence type="ECO:0000256" key="5">
    <source>
        <dbReference type="ARBA" id="ARBA00022705"/>
    </source>
</evidence>
<evidence type="ECO:0000313" key="10">
    <source>
        <dbReference type="Proteomes" id="UP000786183"/>
    </source>
</evidence>
<sequence>MMDFTHLHLHTEYSLLDGANKIKELAARLKELGFKSCAITDHGNMFGAIDFYKTMKANGIKPIIGMEGYLHEEEDIENTQTNHRWHLCLFAKNQKGYENLMYLASQAYIKGFYRRPRINKKLLQEHSEGIVCSSACLAGEINWHLNDKEVRWNGKTNADFGAKGYEGAKKAALWYKEVFKDDFYLEIMRMGIKSQLNIDKQILKLGKELNIKVIATNDSHYTYKDRAQAQNIFMAINTGDIIGIDPLSEQANKKAGLRHTMAEIYLKSPEEMQELFLDVPEVVANTQEIVDKCNLELKLGNPTPPNFKFALEYAQNFNLKLPSNEEFSFENDDVLFEFMCKDGLNKRLKHIDESKHEEYHQRLKMEIDIIKSMKFSGYMLIVCDFIKAAKNKSIPVGPGRGSAAGSLVAYSLEITDLDPLPYNLLFERFLNPERVSMPDIDVDFCQDRRAEVIDYVVEKYGRYNVAQVITFGKLLAKGVIRDVARVCDLKIKDADYLAKLIPDELNIKLKDAYDKNPEIKEFISDLDNKAEYKNIVCHPDDVRGQSKIGTRIWEYALALEGLNRNAGMHAAGVVISNEELWKKVPLFKQTKSDALVTQYAKDYLEDVDLIKFDFLGLKTLTVIDNAIKLIKKRHNIDIDWNKIDVNDKKVYDLIQTGNTLGIFQIESSGMQDLNARLKPSRFEDLIAVLALYRPGPLDSGMVDDFIDIKHGRKPASYAFNELIPILEPTYGVIVYQEQVMQIVQTIGGFSLGGADLVRRAMGKKKLEEMIKLKGQYLEGAKKQGFDEKKADDLWELILKFAEYGFNKSHSAAYALIAFQTAYLKTYYEAEFMAALLTSEEGNTTKIERYKDELDRLGIELLPPNINESSREFSVVNRDEKVAIIYGLGSVKGVGIPVIEALVQSRADTEFKDYNDFINRADYAILNKKTLESLAYSGCFSCFNIGRKTIINAIDSTLNQIKTKKEQEKKLQDSLFAAFESAYVCNVDLSAQDEFTQQEIAQYDKEFLGVYLGTHPLDEYKNLIKQIQHLKSSQIANLDDAEYNACILGAVEEVDFKMSKSGRAYADLKVLDFNGNLKMLCFNEDIIEQLHSTFKHNESKHIKLYAFGVSLKKDNSQVTLFLNQFLEVKEENLINASEDKNELNLIICQKAKSKSNNKKLEIYNEILNKIKHFKASQIPSLEDGEYEICMLGIIDGVEIRLSKKQKEYASIKISDSTASTKILCFNEKIISDFKQKQGKDDTLYAFSISLKKENSQEVLFLNKIIKVDYETNLSPAKGDLNELNLVYFNNIYEKKAQEFLSDEKAFECEVIKIDILNLEPEAIKLMGEMIHNISYEEAKKEIILELYSQSCVNVYRTKKLLVNDEIIEKIKKIAI</sequence>
<dbReference type="InterPro" id="IPR003141">
    <property type="entry name" value="Pol/His_phosphatase_N"/>
</dbReference>
<dbReference type="GO" id="GO:0003887">
    <property type="term" value="F:DNA-directed DNA polymerase activity"/>
    <property type="evidence" value="ECO:0007669"/>
    <property type="project" value="UniProtKB-EC"/>
</dbReference>
<evidence type="ECO:0000256" key="4">
    <source>
        <dbReference type="ARBA" id="ARBA00022695"/>
    </source>
</evidence>
<evidence type="ECO:0000259" key="8">
    <source>
        <dbReference type="SMART" id="SM00481"/>
    </source>
</evidence>
<dbReference type="NCBIfam" id="TIGR00594">
    <property type="entry name" value="polc"/>
    <property type="match status" value="1"/>
</dbReference>
<dbReference type="Gene3D" id="3.20.20.140">
    <property type="entry name" value="Metal-dependent hydrolases"/>
    <property type="match status" value="1"/>
</dbReference>
<dbReference type="Pfam" id="PF07733">
    <property type="entry name" value="DNA_pol3_alpha"/>
    <property type="match status" value="1"/>
</dbReference>
<evidence type="ECO:0000256" key="6">
    <source>
        <dbReference type="ARBA" id="ARBA00022932"/>
    </source>
</evidence>
<dbReference type="EC" id="2.7.7.7" evidence="1"/>
<dbReference type="Gene3D" id="1.10.150.870">
    <property type="match status" value="1"/>
</dbReference>
<dbReference type="InterPro" id="IPR004805">
    <property type="entry name" value="DnaE2/DnaE/PolC"/>
</dbReference>
<dbReference type="SUPFAM" id="SSF89550">
    <property type="entry name" value="PHP domain-like"/>
    <property type="match status" value="1"/>
</dbReference>